<dbReference type="Pfam" id="PF00440">
    <property type="entry name" value="TetR_N"/>
    <property type="match status" value="1"/>
</dbReference>
<dbReference type="RefSeq" id="WP_387221077.1">
    <property type="nucleotide sequence ID" value="NZ_JBIAZM010000006.1"/>
</dbReference>
<dbReference type="InterPro" id="IPR023772">
    <property type="entry name" value="DNA-bd_HTH_TetR-type_CS"/>
</dbReference>
<evidence type="ECO:0000256" key="3">
    <source>
        <dbReference type="ARBA" id="ARBA00023163"/>
    </source>
</evidence>
<evidence type="ECO:0000256" key="1">
    <source>
        <dbReference type="ARBA" id="ARBA00023015"/>
    </source>
</evidence>
<dbReference type="Gene3D" id="1.10.10.60">
    <property type="entry name" value="Homeodomain-like"/>
    <property type="match status" value="1"/>
</dbReference>
<feature type="domain" description="HTH tetR-type" evidence="6">
    <location>
        <begin position="13"/>
        <end position="73"/>
    </location>
</feature>
<keyword evidence="8" id="KW-1185">Reference proteome</keyword>
<dbReference type="InterPro" id="IPR041347">
    <property type="entry name" value="MftR_C"/>
</dbReference>
<dbReference type="InterPro" id="IPR009057">
    <property type="entry name" value="Homeodomain-like_sf"/>
</dbReference>
<organism evidence="7 8">
    <name type="scientific">Micromonospora parva</name>
    <dbReference type="NCBI Taxonomy" id="1464048"/>
    <lineage>
        <taxon>Bacteria</taxon>
        <taxon>Bacillati</taxon>
        <taxon>Actinomycetota</taxon>
        <taxon>Actinomycetes</taxon>
        <taxon>Micromonosporales</taxon>
        <taxon>Micromonosporaceae</taxon>
        <taxon>Micromonospora</taxon>
    </lineage>
</organism>
<proteinExistence type="predicted"/>
<protein>
    <submittedName>
        <fullName evidence="7">TetR/AcrR family transcriptional regulator</fullName>
    </submittedName>
</protein>
<evidence type="ECO:0000259" key="6">
    <source>
        <dbReference type="PROSITE" id="PS50977"/>
    </source>
</evidence>
<accession>A0ABW6VVM6</accession>
<dbReference type="InterPro" id="IPR001647">
    <property type="entry name" value="HTH_TetR"/>
</dbReference>
<dbReference type="PROSITE" id="PS01081">
    <property type="entry name" value="HTH_TETR_1"/>
    <property type="match status" value="1"/>
</dbReference>
<reference evidence="7 8" key="1">
    <citation type="submission" date="2024-10" db="EMBL/GenBank/DDBJ databases">
        <title>The Natural Products Discovery Center: Release of the First 8490 Sequenced Strains for Exploring Actinobacteria Biosynthetic Diversity.</title>
        <authorList>
            <person name="Kalkreuter E."/>
            <person name="Kautsar S.A."/>
            <person name="Yang D."/>
            <person name="Bader C.D."/>
            <person name="Teijaro C.N."/>
            <person name="Fluegel L."/>
            <person name="Davis C.M."/>
            <person name="Simpson J.R."/>
            <person name="Lauterbach L."/>
            <person name="Steele A.D."/>
            <person name="Gui C."/>
            <person name="Meng S."/>
            <person name="Li G."/>
            <person name="Viehrig K."/>
            <person name="Ye F."/>
            <person name="Su P."/>
            <person name="Kiefer A.F."/>
            <person name="Nichols A."/>
            <person name="Cepeda A.J."/>
            <person name="Yan W."/>
            <person name="Fan B."/>
            <person name="Jiang Y."/>
            <person name="Adhikari A."/>
            <person name="Zheng C.-J."/>
            <person name="Schuster L."/>
            <person name="Cowan T.M."/>
            <person name="Smanski M.J."/>
            <person name="Chevrette M.G."/>
            <person name="De Carvalho L.P.S."/>
            <person name="Shen B."/>
        </authorList>
    </citation>
    <scope>NUCLEOTIDE SEQUENCE [LARGE SCALE GENOMIC DNA]</scope>
    <source>
        <strain evidence="7 8">NPDC000140</strain>
    </source>
</reference>
<sequence length="220" mass="24264">MDETTGLRERKKAATRLALHEAALRLAADEGIDAVTVEAIADAANVSRRTFSNYFSSKEQALFHGDTMRLHRLLELIREQPVDEAPWTVLSRAAERLTEEVFGGSEPSWLTQRRELRAHPGLAPHQVAAYAAIERELSAELARRLTGDDVALRSRLLAATFLTILRVAVQHWIEHPGEPMTETVRTALVAAAPAVPPGGHRTSTGTWHRPPIPAESPRAQ</sequence>
<feature type="DNA-binding region" description="H-T-H motif" evidence="4">
    <location>
        <begin position="36"/>
        <end position="55"/>
    </location>
</feature>
<dbReference type="Pfam" id="PF17754">
    <property type="entry name" value="TetR_C_14"/>
    <property type="match status" value="1"/>
</dbReference>
<evidence type="ECO:0000313" key="7">
    <source>
        <dbReference type="EMBL" id="MFF5201440.1"/>
    </source>
</evidence>
<keyword evidence="3" id="KW-0804">Transcription</keyword>
<dbReference type="Proteomes" id="UP001602287">
    <property type="component" value="Unassembled WGS sequence"/>
</dbReference>
<dbReference type="Gene3D" id="1.10.357.10">
    <property type="entry name" value="Tetracycline Repressor, domain 2"/>
    <property type="match status" value="1"/>
</dbReference>
<dbReference type="PANTHER" id="PTHR30055">
    <property type="entry name" value="HTH-TYPE TRANSCRIPTIONAL REGULATOR RUTR"/>
    <property type="match status" value="1"/>
</dbReference>
<evidence type="ECO:0000256" key="2">
    <source>
        <dbReference type="ARBA" id="ARBA00023125"/>
    </source>
</evidence>
<evidence type="ECO:0000256" key="4">
    <source>
        <dbReference type="PROSITE-ProRule" id="PRU00335"/>
    </source>
</evidence>
<feature type="region of interest" description="Disordered" evidence="5">
    <location>
        <begin position="196"/>
        <end position="220"/>
    </location>
</feature>
<dbReference type="EMBL" id="JBIAZM010000006">
    <property type="protein sequence ID" value="MFF5201440.1"/>
    <property type="molecule type" value="Genomic_DNA"/>
</dbReference>
<gene>
    <name evidence="7" type="ORF">ACFY3B_17735</name>
</gene>
<comment type="caution">
    <text evidence="7">The sequence shown here is derived from an EMBL/GenBank/DDBJ whole genome shotgun (WGS) entry which is preliminary data.</text>
</comment>
<dbReference type="SUPFAM" id="SSF46689">
    <property type="entry name" value="Homeodomain-like"/>
    <property type="match status" value="1"/>
</dbReference>
<evidence type="ECO:0000313" key="8">
    <source>
        <dbReference type="Proteomes" id="UP001602287"/>
    </source>
</evidence>
<keyword evidence="2 4" id="KW-0238">DNA-binding</keyword>
<dbReference type="PROSITE" id="PS50977">
    <property type="entry name" value="HTH_TETR_2"/>
    <property type="match status" value="1"/>
</dbReference>
<dbReference type="InterPro" id="IPR050109">
    <property type="entry name" value="HTH-type_TetR-like_transc_reg"/>
</dbReference>
<name>A0ABW6VVM6_9ACTN</name>
<evidence type="ECO:0000256" key="5">
    <source>
        <dbReference type="SAM" id="MobiDB-lite"/>
    </source>
</evidence>
<dbReference type="PANTHER" id="PTHR30055:SF238">
    <property type="entry name" value="MYCOFACTOCIN BIOSYNTHESIS TRANSCRIPTIONAL REGULATOR MFTR-RELATED"/>
    <property type="match status" value="1"/>
</dbReference>
<keyword evidence="1" id="KW-0805">Transcription regulation</keyword>